<feature type="compositionally biased region" description="Acidic residues" evidence="1">
    <location>
        <begin position="51"/>
        <end position="62"/>
    </location>
</feature>
<evidence type="ECO:0000313" key="3">
    <source>
        <dbReference type="Proteomes" id="UP000799424"/>
    </source>
</evidence>
<proteinExistence type="predicted"/>
<feature type="compositionally biased region" description="Basic and acidic residues" evidence="1">
    <location>
        <begin position="442"/>
        <end position="460"/>
    </location>
</feature>
<feature type="compositionally biased region" description="Low complexity" evidence="1">
    <location>
        <begin position="90"/>
        <end position="105"/>
    </location>
</feature>
<name>A0A6A7ADV8_9PLEO</name>
<gene>
    <name evidence="2" type="ORF">CC86DRAFT_367499</name>
</gene>
<feature type="compositionally biased region" description="Low complexity" evidence="1">
    <location>
        <begin position="476"/>
        <end position="492"/>
    </location>
</feature>
<dbReference type="AlphaFoldDB" id="A0A6A7ADV8"/>
<feature type="compositionally biased region" description="Polar residues" evidence="1">
    <location>
        <begin position="286"/>
        <end position="299"/>
    </location>
</feature>
<protein>
    <submittedName>
        <fullName evidence="2">Uncharacterized protein</fullName>
    </submittedName>
</protein>
<feature type="compositionally biased region" description="Basic and acidic residues" evidence="1">
    <location>
        <begin position="353"/>
        <end position="363"/>
    </location>
</feature>
<keyword evidence="3" id="KW-1185">Reference proteome</keyword>
<feature type="compositionally biased region" description="Low complexity" evidence="1">
    <location>
        <begin position="40"/>
        <end position="50"/>
    </location>
</feature>
<feature type="compositionally biased region" description="Basic residues" evidence="1">
    <location>
        <begin position="171"/>
        <end position="182"/>
    </location>
</feature>
<sequence length="569" mass="63121">MASYFDLPPQQKAGAANIDSIPEDQRKELGRMSFLSPAVSQLLDDLGQEQSDSDSEEGSLSEEDTKRLNKLSKKTDPLKSRLGKGPNTQPSKKSPLSPRKSGSPKRVSAVRVKSPPARTGGGGSAKPKQPHMARFHSLRSMLFSNTIEDKMKTATHEDCEKEAVVADRWKSQHVQRQMHSRPKTPEKEAESKDHGLGSRLKTKIRRMTSKEVPTMETLKEDGIAHDFSDHGSTASSDNEDEPYQWKPREADEESINHSDVEDLVRWVSRRDPPSDGEARAAGKEASVTNIKEGSGNDSIGDSDVDDLVHWASRKSSGPETKQDRYAGYSDASTESDSEMAKEQDSSDEENADDLVRWISHRDGPTAGPVRRSRDANSNSPNTQSHVDYDSDVPELSRWITRHDGTSGESGATTPVRDLQEEPERGRPRSRDGPFVPQPRGHLSHDDVDELVRWVSRKDSKQISPSNHDYTPEKSKSAAATSSSPDPTASPRTLEVETGDLRTMRRSGHESQKSAAREYLKQSRVESTQIDQRDTSTEAGAAETEEEREHRGSLGLDDVDELVKWVSRKS</sequence>
<feature type="compositionally biased region" description="Basic and acidic residues" evidence="1">
    <location>
        <begin position="417"/>
        <end position="431"/>
    </location>
</feature>
<feature type="region of interest" description="Disordered" evidence="1">
    <location>
        <begin position="40"/>
        <end position="136"/>
    </location>
</feature>
<evidence type="ECO:0000313" key="2">
    <source>
        <dbReference type="EMBL" id="KAF2830847.1"/>
    </source>
</evidence>
<evidence type="ECO:0000256" key="1">
    <source>
        <dbReference type="SAM" id="MobiDB-lite"/>
    </source>
</evidence>
<accession>A0A6A7ADV8</accession>
<feature type="compositionally biased region" description="Basic and acidic residues" evidence="1">
    <location>
        <begin position="246"/>
        <end position="282"/>
    </location>
</feature>
<feature type="region of interest" description="Disordered" evidence="1">
    <location>
        <begin position="166"/>
        <end position="555"/>
    </location>
</feature>
<dbReference type="OrthoDB" id="3797649at2759"/>
<feature type="compositionally biased region" description="Basic and acidic residues" evidence="1">
    <location>
        <begin position="63"/>
        <end position="79"/>
    </location>
</feature>
<dbReference type="Proteomes" id="UP000799424">
    <property type="component" value="Unassembled WGS sequence"/>
</dbReference>
<feature type="compositionally biased region" description="Basic and acidic residues" evidence="1">
    <location>
        <begin position="217"/>
        <end position="229"/>
    </location>
</feature>
<feature type="region of interest" description="Disordered" evidence="1">
    <location>
        <begin position="1"/>
        <end position="25"/>
    </location>
</feature>
<feature type="compositionally biased region" description="Basic and acidic residues" evidence="1">
    <location>
        <begin position="183"/>
        <end position="196"/>
    </location>
</feature>
<dbReference type="EMBL" id="MU006219">
    <property type="protein sequence ID" value="KAF2830847.1"/>
    <property type="molecule type" value="Genomic_DNA"/>
</dbReference>
<feature type="compositionally biased region" description="Polar residues" evidence="1">
    <location>
        <begin position="375"/>
        <end position="385"/>
    </location>
</feature>
<reference evidence="2" key="1">
    <citation type="journal article" date="2020" name="Stud. Mycol.">
        <title>101 Dothideomycetes genomes: a test case for predicting lifestyles and emergence of pathogens.</title>
        <authorList>
            <person name="Haridas S."/>
            <person name="Albert R."/>
            <person name="Binder M."/>
            <person name="Bloem J."/>
            <person name="Labutti K."/>
            <person name="Salamov A."/>
            <person name="Andreopoulos B."/>
            <person name="Baker S."/>
            <person name="Barry K."/>
            <person name="Bills G."/>
            <person name="Bluhm B."/>
            <person name="Cannon C."/>
            <person name="Castanera R."/>
            <person name="Culley D."/>
            <person name="Daum C."/>
            <person name="Ezra D."/>
            <person name="Gonzalez J."/>
            <person name="Henrissat B."/>
            <person name="Kuo A."/>
            <person name="Liang C."/>
            <person name="Lipzen A."/>
            <person name="Lutzoni F."/>
            <person name="Magnuson J."/>
            <person name="Mondo S."/>
            <person name="Nolan M."/>
            <person name="Ohm R."/>
            <person name="Pangilinan J."/>
            <person name="Park H.-J."/>
            <person name="Ramirez L."/>
            <person name="Alfaro M."/>
            <person name="Sun H."/>
            <person name="Tritt A."/>
            <person name="Yoshinaga Y."/>
            <person name="Zwiers L.-H."/>
            <person name="Turgeon B."/>
            <person name="Goodwin S."/>
            <person name="Spatafora J."/>
            <person name="Crous P."/>
            <person name="Grigoriev I."/>
        </authorList>
    </citation>
    <scope>NUCLEOTIDE SEQUENCE</scope>
    <source>
        <strain evidence="2">CBS 113818</strain>
    </source>
</reference>
<organism evidence="2 3">
    <name type="scientific">Ophiobolus disseminans</name>
    <dbReference type="NCBI Taxonomy" id="1469910"/>
    <lineage>
        <taxon>Eukaryota</taxon>
        <taxon>Fungi</taxon>
        <taxon>Dikarya</taxon>
        <taxon>Ascomycota</taxon>
        <taxon>Pezizomycotina</taxon>
        <taxon>Dothideomycetes</taxon>
        <taxon>Pleosporomycetidae</taxon>
        <taxon>Pleosporales</taxon>
        <taxon>Pleosporineae</taxon>
        <taxon>Phaeosphaeriaceae</taxon>
        <taxon>Ophiobolus</taxon>
    </lineage>
</organism>
<feature type="compositionally biased region" description="Basic and acidic residues" evidence="1">
    <location>
        <begin position="498"/>
        <end position="523"/>
    </location>
</feature>